<feature type="compositionally biased region" description="Polar residues" evidence="1">
    <location>
        <begin position="62"/>
        <end position="76"/>
    </location>
</feature>
<gene>
    <name evidence="2" type="ORF">CC78DRAFT_368245</name>
</gene>
<keyword evidence="3" id="KW-1185">Reference proteome</keyword>
<feature type="region of interest" description="Disordered" evidence="1">
    <location>
        <begin position="315"/>
        <end position="362"/>
    </location>
</feature>
<proteinExistence type="predicted"/>
<feature type="region of interest" description="Disordered" evidence="1">
    <location>
        <begin position="53"/>
        <end position="76"/>
    </location>
</feature>
<sequence>MSPTHSRNASEETTNSTTSSYNMILEHVLQYPGSYEIPLRTMYTLNCAPRAQPLPRDLTRAPTPTGNSNTASPVSGQFSWNDAETAAMSFTSALMNHMCSLPSQPSSLPPTFIASFVLRCFQPFLANVDFPQALTALDYLRDLETRRCKEVAAALDRLGLRIDSFAADIDAVSEQYPGIALWAKNLEGKIRKAEAYYSQLYLGLRRWVMINELSLQPFNKLNCMGMLNTLFPPQPPQGPVKLPAPMLTHQILKEERDSFFDYIRLVQKHGPSVLKPVMVLNKSTTDENGWPIIQRTVEKYLRVAKNMIDDCIATTGTDAFTPTDESRKGKKTDSGVSFGSERRPSTGASMLEKPLPIFPPESKPLAKGLSTLERITREFKRMRVKTRPDIEEIVKIDKSAAVNSLPTTDENRPKKSLKKARSLANITNLRSANASSTSLIGSRKGSDVVPFNPEEMKRHRMLYEASTSKGSNNVV</sequence>
<evidence type="ECO:0000313" key="3">
    <source>
        <dbReference type="Proteomes" id="UP000800093"/>
    </source>
</evidence>
<feature type="compositionally biased region" description="Basic and acidic residues" evidence="1">
    <location>
        <begin position="324"/>
        <end position="333"/>
    </location>
</feature>
<accession>A0A9P4KFY5</accession>
<dbReference type="AlphaFoldDB" id="A0A9P4KFY5"/>
<evidence type="ECO:0000313" key="2">
    <source>
        <dbReference type="EMBL" id="KAF2268432.1"/>
    </source>
</evidence>
<reference evidence="3" key="1">
    <citation type="journal article" date="2020" name="Stud. Mycol.">
        <title>101 Dothideomycetes genomes: A test case for predicting lifestyles and emergence of pathogens.</title>
        <authorList>
            <person name="Haridas S."/>
            <person name="Albert R."/>
            <person name="Binder M."/>
            <person name="Bloem J."/>
            <person name="LaButti K."/>
            <person name="Salamov A."/>
            <person name="Andreopoulos B."/>
            <person name="Baker S."/>
            <person name="Barry K."/>
            <person name="Bills G."/>
            <person name="Bluhm B."/>
            <person name="Cannon C."/>
            <person name="Castanera R."/>
            <person name="Culley D."/>
            <person name="Daum C."/>
            <person name="Ezra D."/>
            <person name="Gonzalez J."/>
            <person name="Henrissat B."/>
            <person name="Kuo A."/>
            <person name="Liang C."/>
            <person name="Lipzen A."/>
            <person name="Lutzoni F."/>
            <person name="Magnuson J."/>
            <person name="Mondo S."/>
            <person name="Nolan M."/>
            <person name="Ohm R."/>
            <person name="Pangilinan J."/>
            <person name="Park H.-J."/>
            <person name="Ramirez L."/>
            <person name="Alfaro M."/>
            <person name="Sun H."/>
            <person name="Tritt A."/>
            <person name="Yoshinaga Y."/>
            <person name="Zwiers L.-H."/>
            <person name="Turgeon B."/>
            <person name="Goodwin S."/>
            <person name="Spatafora J."/>
            <person name="Crous P."/>
            <person name="Grigoriev I."/>
        </authorList>
    </citation>
    <scope>NUCLEOTIDE SEQUENCE [LARGE SCALE GENOMIC DNA]</scope>
    <source>
        <strain evidence="3">CBS 304.66</strain>
    </source>
</reference>
<name>A0A9P4KFY5_9PLEO</name>
<comment type="caution">
    <text evidence="2">The sequence shown here is derived from an EMBL/GenBank/DDBJ whole genome shotgun (WGS) entry which is preliminary data.</text>
</comment>
<dbReference type="EMBL" id="ML986586">
    <property type="protein sequence ID" value="KAF2268432.1"/>
    <property type="molecule type" value="Genomic_DNA"/>
</dbReference>
<dbReference type="Proteomes" id="UP000800093">
    <property type="component" value="Unassembled WGS sequence"/>
</dbReference>
<evidence type="ECO:0000256" key="1">
    <source>
        <dbReference type="SAM" id="MobiDB-lite"/>
    </source>
</evidence>
<organism evidence="2 3">
    <name type="scientific">Lojkania enalia</name>
    <dbReference type="NCBI Taxonomy" id="147567"/>
    <lineage>
        <taxon>Eukaryota</taxon>
        <taxon>Fungi</taxon>
        <taxon>Dikarya</taxon>
        <taxon>Ascomycota</taxon>
        <taxon>Pezizomycotina</taxon>
        <taxon>Dothideomycetes</taxon>
        <taxon>Pleosporomycetidae</taxon>
        <taxon>Pleosporales</taxon>
        <taxon>Pleosporales incertae sedis</taxon>
        <taxon>Lojkania</taxon>
    </lineage>
</organism>
<dbReference type="OrthoDB" id="3533623at2759"/>
<protein>
    <submittedName>
        <fullName evidence="2">Uncharacterized protein</fullName>
    </submittedName>
</protein>